<comment type="caution">
    <text evidence="1">The sequence shown here is derived from an EMBL/GenBank/DDBJ whole genome shotgun (WGS) entry which is preliminary data.</text>
</comment>
<evidence type="ECO:0000313" key="1">
    <source>
        <dbReference type="EMBL" id="GHO41993.1"/>
    </source>
</evidence>
<organism evidence="1 2">
    <name type="scientific">Ktedonospora formicarum</name>
    <dbReference type="NCBI Taxonomy" id="2778364"/>
    <lineage>
        <taxon>Bacteria</taxon>
        <taxon>Bacillati</taxon>
        <taxon>Chloroflexota</taxon>
        <taxon>Ktedonobacteria</taxon>
        <taxon>Ktedonobacterales</taxon>
        <taxon>Ktedonobacteraceae</taxon>
        <taxon>Ktedonospora</taxon>
    </lineage>
</organism>
<gene>
    <name evidence="1" type="ORF">KSX_01560</name>
</gene>
<dbReference type="AlphaFoldDB" id="A0A8J3HW83"/>
<dbReference type="EMBL" id="BNJF01000001">
    <property type="protein sequence ID" value="GHO41993.1"/>
    <property type="molecule type" value="Genomic_DNA"/>
</dbReference>
<evidence type="ECO:0000313" key="2">
    <source>
        <dbReference type="Proteomes" id="UP000612362"/>
    </source>
</evidence>
<keyword evidence="2" id="KW-1185">Reference proteome</keyword>
<protein>
    <submittedName>
        <fullName evidence="1">Uncharacterized protein</fullName>
    </submittedName>
</protein>
<proteinExistence type="predicted"/>
<name>A0A8J3HW83_9CHLR</name>
<reference evidence="1" key="1">
    <citation type="submission" date="2020-10" db="EMBL/GenBank/DDBJ databases">
        <title>Taxonomic study of unclassified bacteria belonging to the class Ktedonobacteria.</title>
        <authorList>
            <person name="Yabe S."/>
            <person name="Wang C.M."/>
            <person name="Zheng Y."/>
            <person name="Sakai Y."/>
            <person name="Cavaletti L."/>
            <person name="Monciardini P."/>
            <person name="Donadio S."/>
        </authorList>
    </citation>
    <scope>NUCLEOTIDE SEQUENCE</scope>
    <source>
        <strain evidence="1">SOSP1-1</strain>
    </source>
</reference>
<dbReference type="Proteomes" id="UP000612362">
    <property type="component" value="Unassembled WGS sequence"/>
</dbReference>
<sequence length="71" mass="8293">MKDMDPLAYRYHTLGSIEGARQEVQRLQQAQLEYGVYACIPGTRCTYEDMIQLLVGLDLLSQYETHKQRKQ</sequence>
<accession>A0A8J3HW83</accession>